<evidence type="ECO:0000313" key="2">
    <source>
        <dbReference type="EMBL" id="CEK56320.1"/>
    </source>
</evidence>
<proteinExistence type="predicted"/>
<dbReference type="InterPro" id="IPR040181">
    <property type="entry name" value="PKHG5/7"/>
</dbReference>
<dbReference type="PANTHER" id="PTHR13217:SF11">
    <property type="entry name" value="PLECKSTRIN HOMOLOGY DOMAIN-CONTAINING FAMILY G MEMBER 5"/>
    <property type="match status" value="1"/>
</dbReference>
<gene>
    <name evidence="2" type="primary">ORF27356</name>
</gene>
<reference evidence="2" key="1">
    <citation type="submission" date="2014-12" db="EMBL/GenBank/DDBJ databases">
        <title>Insight into the proteome of Arion vulgaris.</title>
        <authorList>
            <person name="Aradska J."/>
            <person name="Bulat T."/>
            <person name="Smidak R."/>
            <person name="Sarate P."/>
            <person name="Gangsoo J."/>
            <person name="Sialana F."/>
            <person name="Bilban M."/>
            <person name="Lubec G."/>
        </authorList>
    </citation>
    <scope>NUCLEOTIDE SEQUENCE</scope>
    <source>
        <tissue evidence="2">Skin</tissue>
    </source>
</reference>
<dbReference type="PANTHER" id="PTHR13217">
    <property type="entry name" value="PLECKSTRIN HOMOLOGY DOMAIN-CONTAINING FAMILY G MEMBER 7"/>
    <property type="match status" value="1"/>
</dbReference>
<name>A0A0B6YLE3_9EUPU</name>
<dbReference type="AlphaFoldDB" id="A0A0B6YLE3"/>
<protein>
    <recommendedName>
        <fullName evidence="3">DH domain-containing protein</fullName>
    </recommendedName>
</protein>
<sequence length="115" mass="13430">GRQSWNSSNDDGVYSPSTTQAPSSTIKRKKSTKHVKYSNTNKDKEKHEQFVEILKQYSLHESTSGSKLEDNMLDMEPSWRLIVSNHENLTKKQHEHQEAVWELLLTEVSYIKQIR</sequence>
<evidence type="ECO:0000256" key="1">
    <source>
        <dbReference type="SAM" id="MobiDB-lite"/>
    </source>
</evidence>
<feature type="non-terminal residue" evidence="2">
    <location>
        <position position="1"/>
    </location>
</feature>
<feature type="region of interest" description="Disordered" evidence="1">
    <location>
        <begin position="1"/>
        <end position="44"/>
    </location>
</feature>
<evidence type="ECO:0008006" key="3">
    <source>
        <dbReference type="Google" id="ProtNLM"/>
    </source>
</evidence>
<feature type="compositionally biased region" description="Basic residues" evidence="1">
    <location>
        <begin position="26"/>
        <end position="36"/>
    </location>
</feature>
<dbReference type="GO" id="GO:0007266">
    <property type="term" value="P:Rho protein signal transduction"/>
    <property type="evidence" value="ECO:0007669"/>
    <property type="project" value="TreeGrafter"/>
</dbReference>
<dbReference type="EMBL" id="HACG01009455">
    <property type="protein sequence ID" value="CEK56320.1"/>
    <property type="molecule type" value="Transcribed_RNA"/>
</dbReference>
<feature type="non-terminal residue" evidence="2">
    <location>
        <position position="115"/>
    </location>
</feature>
<feature type="compositionally biased region" description="Polar residues" evidence="1">
    <location>
        <begin position="1"/>
        <end position="25"/>
    </location>
</feature>
<organism evidence="2">
    <name type="scientific">Arion vulgaris</name>
    <dbReference type="NCBI Taxonomy" id="1028688"/>
    <lineage>
        <taxon>Eukaryota</taxon>
        <taxon>Metazoa</taxon>
        <taxon>Spiralia</taxon>
        <taxon>Lophotrochozoa</taxon>
        <taxon>Mollusca</taxon>
        <taxon>Gastropoda</taxon>
        <taxon>Heterobranchia</taxon>
        <taxon>Euthyneura</taxon>
        <taxon>Panpulmonata</taxon>
        <taxon>Eupulmonata</taxon>
        <taxon>Stylommatophora</taxon>
        <taxon>Helicina</taxon>
        <taxon>Arionoidea</taxon>
        <taxon>Arionidae</taxon>
        <taxon>Arion</taxon>
    </lineage>
</organism>
<accession>A0A0B6YLE3</accession>